<dbReference type="GO" id="GO:0003676">
    <property type="term" value="F:nucleic acid binding"/>
    <property type="evidence" value="ECO:0007669"/>
    <property type="project" value="InterPro"/>
</dbReference>
<sequence length="435" mass="49962">MRISFKRRTERQPCLKSKKAADDKRRLRWPWHKTLIGNYLAKFANLEDYDYVLSEGPWMIANHYLTIRKWCPSFQPEEDAIKNLAVWATLNLSIEYFDQPFLERLGSKIGRIVKVDKTTSWRKEGRIDLICFRCGCYGHREETCEVGRPATVAHDPGQEDERIRPVTRNKEPTPEAMSTYGPWMLVQRNRYGASCPPPETYFADNGLSLGSICVVGLATTTSTSSTLNPLFLLRYWNGNRAQSAEEAKTWDQAESRLGCLLLFGHRDLVQETSPRTNHKSLPVRFEATYLLTSLFVNLPPRDFFESKLHSKRSLDLATQPGFHLLDLFHRDAPTPHLGQRSSSPFNQAQSKTNQPRSVPWGSPKKGVFSMGHHFHDMYAALMNALGPFYRHFRTYRSQAYFEDKDRAMQGRVDPLNPSLRLPGTHQKSAVVPLSR</sequence>
<protein>
    <recommendedName>
        <fullName evidence="3">CCHC-type domain-containing protein</fullName>
    </recommendedName>
</protein>
<evidence type="ECO:0000256" key="1">
    <source>
        <dbReference type="PROSITE-ProRule" id="PRU00047"/>
    </source>
</evidence>
<dbReference type="PANTHER" id="PTHR31286:SF99">
    <property type="entry name" value="DUF4283 DOMAIN-CONTAINING PROTEIN"/>
    <property type="match status" value="1"/>
</dbReference>
<dbReference type="Proteomes" id="UP001428341">
    <property type="component" value="Unassembled WGS sequence"/>
</dbReference>
<dbReference type="InterPro" id="IPR001878">
    <property type="entry name" value="Znf_CCHC"/>
</dbReference>
<reference evidence="4 5" key="1">
    <citation type="submission" date="2024-05" db="EMBL/GenBank/DDBJ databases">
        <title>Haplotype-resolved chromosome-level genome assembly of Huyou (Citrus changshanensis).</title>
        <authorList>
            <person name="Miao C."/>
            <person name="Chen W."/>
            <person name="Wu Y."/>
            <person name="Wang L."/>
            <person name="Zhao S."/>
            <person name="Grierson D."/>
            <person name="Xu C."/>
            <person name="Chen K."/>
        </authorList>
    </citation>
    <scope>NUCLEOTIDE SEQUENCE [LARGE SCALE GENOMIC DNA]</scope>
    <source>
        <strain evidence="4">01-14</strain>
        <tissue evidence="4">Leaf</tissue>
    </source>
</reference>
<feature type="domain" description="CCHC-type" evidence="3">
    <location>
        <begin position="131"/>
        <end position="144"/>
    </location>
</feature>
<dbReference type="EMBL" id="JBCGBO010000024">
    <property type="protein sequence ID" value="KAK9180767.1"/>
    <property type="molecule type" value="Genomic_DNA"/>
</dbReference>
<keyword evidence="1" id="KW-0862">Zinc</keyword>
<accession>A0AAP0LMH7</accession>
<dbReference type="GO" id="GO:0008270">
    <property type="term" value="F:zinc ion binding"/>
    <property type="evidence" value="ECO:0007669"/>
    <property type="project" value="UniProtKB-KW"/>
</dbReference>
<evidence type="ECO:0000313" key="4">
    <source>
        <dbReference type="EMBL" id="KAK9180767.1"/>
    </source>
</evidence>
<dbReference type="AlphaFoldDB" id="A0AAP0LMH7"/>
<dbReference type="Pfam" id="PF14111">
    <property type="entry name" value="DUF4283"/>
    <property type="match status" value="1"/>
</dbReference>
<evidence type="ECO:0000259" key="3">
    <source>
        <dbReference type="PROSITE" id="PS50158"/>
    </source>
</evidence>
<keyword evidence="1" id="KW-0479">Metal-binding</keyword>
<name>A0AAP0LMH7_9ROSI</name>
<dbReference type="PROSITE" id="PS50158">
    <property type="entry name" value="ZF_CCHC"/>
    <property type="match status" value="1"/>
</dbReference>
<gene>
    <name evidence="4" type="ORF">WN944_023902</name>
</gene>
<keyword evidence="5" id="KW-1185">Reference proteome</keyword>
<organism evidence="4 5">
    <name type="scientific">Citrus x changshan-huyou</name>
    <dbReference type="NCBI Taxonomy" id="2935761"/>
    <lineage>
        <taxon>Eukaryota</taxon>
        <taxon>Viridiplantae</taxon>
        <taxon>Streptophyta</taxon>
        <taxon>Embryophyta</taxon>
        <taxon>Tracheophyta</taxon>
        <taxon>Spermatophyta</taxon>
        <taxon>Magnoliopsida</taxon>
        <taxon>eudicotyledons</taxon>
        <taxon>Gunneridae</taxon>
        <taxon>Pentapetalae</taxon>
        <taxon>rosids</taxon>
        <taxon>malvids</taxon>
        <taxon>Sapindales</taxon>
        <taxon>Rutaceae</taxon>
        <taxon>Aurantioideae</taxon>
        <taxon>Citrus</taxon>
    </lineage>
</organism>
<evidence type="ECO:0000256" key="2">
    <source>
        <dbReference type="SAM" id="MobiDB-lite"/>
    </source>
</evidence>
<comment type="caution">
    <text evidence="4">The sequence shown here is derived from an EMBL/GenBank/DDBJ whole genome shotgun (WGS) entry which is preliminary data.</text>
</comment>
<dbReference type="PANTHER" id="PTHR31286">
    <property type="entry name" value="GLYCINE-RICH CELL WALL STRUCTURAL PROTEIN 1.8-LIKE"/>
    <property type="match status" value="1"/>
</dbReference>
<evidence type="ECO:0000313" key="5">
    <source>
        <dbReference type="Proteomes" id="UP001428341"/>
    </source>
</evidence>
<feature type="compositionally biased region" description="Polar residues" evidence="2">
    <location>
        <begin position="339"/>
        <end position="356"/>
    </location>
</feature>
<proteinExistence type="predicted"/>
<dbReference type="InterPro" id="IPR040256">
    <property type="entry name" value="At4g02000-like"/>
</dbReference>
<keyword evidence="1" id="KW-0863">Zinc-finger</keyword>
<feature type="region of interest" description="Disordered" evidence="2">
    <location>
        <begin position="411"/>
        <end position="435"/>
    </location>
</feature>
<dbReference type="InterPro" id="IPR025558">
    <property type="entry name" value="DUF4283"/>
</dbReference>
<feature type="region of interest" description="Disordered" evidence="2">
    <location>
        <begin position="336"/>
        <end position="362"/>
    </location>
</feature>